<dbReference type="RefSeq" id="WP_106526634.1">
    <property type="nucleotide sequence ID" value="NZ_PYAW01000001.1"/>
</dbReference>
<dbReference type="Gene3D" id="1.20.1440.30">
    <property type="entry name" value="Biosynthetic Protein domain"/>
    <property type="match status" value="1"/>
</dbReference>
<proteinExistence type="predicted"/>
<dbReference type="Pfam" id="PF05139">
    <property type="entry name" value="Erythro_esteras"/>
    <property type="match status" value="1"/>
</dbReference>
<accession>A0A2P8HT47</accession>
<dbReference type="Gene3D" id="3.40.1660.10">
    <property type="entry name" value="EreA-like (biosynthetic domain)"/>
    <property type="match status" value="1"/>
</dbReference>
<keyword evidence="2" id="KW-1185">Reference proteome</keyword>
<sequence>MKYSKINISVLIFSVFLFPLNLLAQESMERIIYSLNNIIRPIETLKPDSNFEDIDFLTKTIADKEIISLGEVTHGTSEVFDYKDRLLRLLITNLGYKAIGLESDFIAIENIDEYINSRTDSLVFSPGSQIIATNRSMIEWLRKYNKTRINQDKVHIYGLEARGFVNVINKILSVIPAIEEADKKLLEKVKTAEYSKIQKTDISNLNVTISNLQKITTNDLHKHYLVLLSQLVDHYYETKIGSRDEHMAINAIWIKERAKNNKLIIWAHNGHVAKTELYKNPSMGTYLNKQYGSKYFVIATDFNEGSVYVNVFVAKNKPLLGFQPHYYPEVNSNKAYEFYFKQCKFKNFIIEIDPSMKDPVLSRFFNQSLDMRMIGALSIPANKNLSISKNFDLIVFIDKTNSQFN</sequence>
<name>A0A2P8HT47_CHINA</name>
<dbReference type="SUPFAM" id="SSF159501">
    <property type="entry name" value="EreA/ChaN-like"/>
    <property type="match status" value="1"/>
</dbReference>
<dbReference type="Gene3D" id="3.30.1870.10">
    <property type="entry name" value="EreA-like, domain 2"/>
    <property type="match status" value="1"/>
</dbReference>
<evidence type="ECO:0000313" key="2">
    <source>
        <dbReference type="Proteomes" id="UP000240971"/>
    </source>
</evidence>
<comment type="caution">
    <text evidence="1">The sequence shown here is derived from an EMBL/GenBank/DDBJ whole genome shotgun (WGS) entry which is preliminary data.</text>
</comment>
<dbReference type="PANTHER" id="PTHR31299:SF0">
    <property type="entry name" value="ESTERASE, PUTATIVE (AFU_ORTHOLOGUE AFUA_1G05850)-RELATED"/>
    <property type="match status" value="1"/>
</dbReference>
<dbReference type="GO" id="GO:0046677">
    <property type="term" value="P:response to antibiotic"/>
    <property type="evidence" value="ECO:0007669"/>
    <property type="project" value="InterPro"/>
</dbReference>
<dbReference type="CDD" id="cd14728">
    <property type="entry name" value="Ere-like"/>
    <property type="match status" value="1"/>
</dbReference>
<dbReference type="PANTHER" id="PTHR31299">
    <property type="entry name" value="ESTERASE, PUTATIVE (AFU_ORTHOLOGUE AFUA_1G05850)-RELATED"/>
    <property type="match status" value="1"/>
</dbReference>
<dbReference type="AlphaFoldDB" id="A0A2P8HT47"/>
<dbReference type="Proteomes" id="UP000240971">
    <property type="component" value="Unassembled WGS sequence"/>
</dbReference>
<organism evidence="1 2">
    <name type="scientific">Chitinophaga niastensis</name>
    <dbReference type="NCBI Taxonomy" id="536980"/>
    <lineage>
        <taxon>Bacteria</taxon>
        <taxon>Pseudomonadati</taxon>
        <taxon>Bacteroidota</taxon>
        <taxon>Chitinophagia</taxon>
        <taxon>Chitinophagales</taxon>
        <taxon>Chitinophagaceae</taxon>
        <taxon>Chitinophaga</taxon>
    </lineage>
</organism>
<gene>
    <name evidence="1" type="ORF">CLV51_101731</name>
</gene>
<dbReference type="InterPro" id="IPR052036">
    <property type="entry name" value="Hydrolase/PRTase-associated"/>
</dbReference>
<reference evidence="1 2" key="1">
    <citation type="submission" date="2018-03" db="EMBL/GenBank/DDBJ databases">
        <title>Genomic Encyclopedia of Archaeal and Bacterial Type Strains, Phase II (KMG-II): from individual species to whole genera.</title>
        <authorList>
            <person name="Goeker M."/>
        </authorList>
    </citation>
    <scope>NUCLEOTIDE SEQUENCE [LARGE SCALE GENOMIC DNA]</scope>
    <source>
        <strain evidence="1 2">DSM 24859</strain>
    </source>
</reference>
<dbReference type="EMBL" id="PYAW01000001">
    <property type="protein sequence ID" value="PSL49400.1"/>
    <property type="molecule type" value="Genomic_DNA"/>
</dbReference>
<protein>
    <submittedName>
        <fullName evidence="1">Erythromycin esterase-like protein</fullName>
    </submittedName>
</protein>
<evidence type="ECO:0000313" key="1">
    <source>
        <dbReference type="EMBL" id="PSL49400.1"/>
    </source>
</evidence>
<dbReference type="OrthoDB" id="9810066at2"/>
<dbReference type="InterPro" id="IPR007815">
    <property type="entry name" value="Emycin_Estase"/>
</dbReference>